<evidence type="ECO:0000256" key="4">
    <source>
        <dbReference type="ARBA" id="ARBA00023136"/>
    </source>
</evidence>
<gene>
    <name evidence="6" type="ORF">BDW59DRAFT_151295</name>
</gene>
<comment type="caution">
    <text evidence="6">The sequence shown here is derived from an EMBL/GenBank/DDBJ whole genome shotgun (WGS) entry which is preliminary data.</text>
</comment>
<evidence type="ECO:0000256" key="1">
    <source>
        <dbReference type="ARBA" id="ARBA00004141"/>
    </source>
</evidence>
<feature type="transmembrane region" description="Helical" evidence="5">
    <location>
        <begin position="100"/>
        <end position="117"/>
    </location>
</feature>
<evidence type="ECO:0000256" key="2">
    <source>
        <dbReference type="ARBA" id="ARBA00022692"/>
    </source>
</evidence>
<organism evidence="6 7">
    <name type="scientific">Aspergillus cavernicola</name>
    <dbReference type="NCBI Taxonomy" id="176166"/>
    <lineage>
        <taxon>Eukaryota</taxon>
        <taxon>Fungi</taxon>
        <taxon>Dikarya</taxon>
        <taxon>Ascomycota</taxon>
        <taxon>Pezizomycotina</taxon>
        <taxon>Eurotiomycetes</taxon>
        <taxon>Eurotiomycetidae</taxon>
        <taxon>Eurotiales</taxon>
        <taxon>Aspergillaceae</taxon>
        <taxon>Aspergillus</taxon>
        <taxon>Aspergillus subgen. Nidulantes</taxon>
    </lineage>
</organism>
<accession>A0ABR4HVW3</accession>
<dbReference type="Proteomes" id="UP001610335">
    <property type="component" value="Unassembled WGS sequence"/>
</dbReference>
<comment type="subcellular location">
    <subcellularLocation>
        <location evidence="1">Membrane</location>
        <topology evidence="1">Multi-pass membrane protein</topology>
    </subcellularLocation>
</comment>
<keyword evidence="3 5" id="KW-1133">Transmembrane helix</keyword>
<keyword evidence="2 5" id="KW-0812">Transmembrane</keyword>
<reference evidence="6 7" key="1">
    <citation type="submission" date="2024-07" db="EMBL/GenBank/DDBJ databases">
        <title>Section-level genome sequencing and comparative genomics of Aspergillus sections Usti and Cavernicolus.</title>
        <authorList>
            <consortium name="Lawrence Berkeley National Laboratory"/>
            <person name="Nybo J.L."/>
            <person name="Vesth T.C."/>
            <person name="Theobald S."/>
            <person name="Frisvad J.C."/>
            <person name="Larsen T.O."/>
            <person name="Kjaerboelling I."/>
            <person name="Rothschild-Mancinelli K."/>
            <person name="Lyhne E.K."/>
            <person name="Kogle M.E."/>
            <person name="Barry K."/>
            <person name="Clum A."/>
            <person name="Na H."/>
            <person name="Ledsgaard L."/>
            <person name="Lin J."/>
            <person name="Lipzen A."/>
            <person name="Kuo A."/>
            <person name="Riley R."/>
            <person name="Mondo S."/>
            <person name="LaButti K."/>
            <person name="Haridas S."/>
            <person name="Pangalinan J."/>
            <person name="Salamov A.A."/>
            <person name="Simmons B.A."/>
            <person name="Magnuson J.K."/>
            <person name="Chen J."/>
            <person name="Drula E."/>
            <person name="Henrissat B."/>
            <person name="Wiebenga A."/>
            <person name="Lubbers R.J."/>
            <person name="Gomes A.C."/>
            <person name="Makela M.R."/>
            <person name="Stajich J."/>
            <person name="Grigoriev I.V."/>
            <person name="Mortensen U.H."/>
            <person name="De vries R.P."/>
            <person name="Baker S.E."/>
            <person name="Andersen M.R."/>
        </authorList>
    </citation>
    <scope>NUCLEOTIDE SEQUENCE [LARGE SCALE GENOMIC DNA]</scope>
    <source>
        <strain evidence="6 7">CBS 600.67</strain>
    </source>
</reference>
<feature type="transmembrane region" description="Helical" evidence="5">
    <location>
        <begin position="242"/>
        <end position="261"/>
    </location>
</feature>
<dbReference type="EMBL" id="JBFXLS010000075">
    <property type="protein sequence ID" value="KAL2819625.1"/>
    <property type="molecule type" value="Genomic_DNA"/>
</dbReference>
<dbReference type="PANTHER" id="PTHR31465:SF11">
    <property type="entry name" value="DOMAIN PROTEIN, PUTATIVE (AFU_ORTHOLOGUE AFUA_3G10770)-RELATED"/>
    <property type="match status" value="1"/>
</dbReference>
<feature type="transmembrane region" description="Helical" evidence="5">
    <location>
        <begin position="129"/>
        <end position="155"/>
    </location>
</feature>
<feature type="transmembrane region" description="Helical" evidence="5">
    <location>
        <begin position="55"/>
        <end position="80"/>
    </location>
</feature>
<name>A0ABR4HVW3_9EURO</name>
<evidence type="ECO:0000256" key="5">
    <source>
        <dbReference type="SAM" id="Phobius"/>
    </source>
</evidence>
<dbReference type="PANTHER" id="PTHR31465">
    <property type="entry name" value="PROTEIN RTA1-RELATED"/>
    <property type="match status" value="1"/>
</dbReference>
<evidence type="ECO:0000313" key="7">
    <source>
        <dbReference type="Proteomes" id="UP001610335"/>
    </source>
</evidence>
<dbReference type="Pfam" id="PF04479">
    <property type="entry name" value="RTA1"/>
    <property type="match status" value="1"/>
</dbReference>
<keyword evidence="7" id="KW-1185">Reference proteome</keyword>
<proteinExistence type="predicted"/>
<feature type="transmembrane region" description="Helical" evidence="5">
    <location>
        <begin position="29"/>
        <end position="48"/>
    </location>
</feature>
<sequence>MADALPDTPSCAAYDPTLNPGSYGYRPSLAWGLVFTILFVLIAAGQLFHMIRTRAFWTFFFIMGALFEIIGWVGRLASYWCPYSRDCFLMQTASLITGPGWAQAGIYLTLWVVIRSVGRHVSPFPPKTYLAICFCIDLVCLSLQAVGGGLAGAAYSNGTSTQPGTTTMVVGIIAQLTAAVLFSILVGFVIYRGGSALRSNRPLFYMTAATVFATMMMIMRNVYRSIELTEGWRGYLITHEKYVLALDALPMVLAMGIYVIFNPGAQFEKTATAEQQQELAERDQPQKNAVQRYLNL</sequence>
<feature type="transmembrane region" description="Helical" evidence="5">
    <location>
        <begin position="167"/>
        <end position="191"/>
    </location>
</feature>
<evidence type="ECO:0000256" key="3">
    <source>
        <dbReference type="ARBA" id="ARBA00022989"/>
    </source>
</evidence>
<dbReference type="InterPro" id="IPR007568">
    <property type="entry name" value="RTA1"/>
</dbReference>
<protein>
    <submittedName>
        <fullName evidence="6">RTA1 like protein-domain-containing protein</fullName>
    </submittedName>
</protein>
<evidence type="ECO:0000313" key="6">
    <source>
        <dbReference type="EMBL" id="KAL2819625.1"/>
    </source>
</evidence>
<keyword evidence="4 5" id="KW-0472">Membrane</keyword>
<feature type="transmembrane region" description="Helical" evidence="5">
    <location>
        <begin position="203"/>
        <end position="222"/>
    </location>
</feature>